<dbReference type="Proteomes" id="UP000675880">
    <property type="component" value="Unassembled WGS sequence"/>
</dbReference>
<organism evidence="1 2">
    <name type="scientific">Nitrospira defluvii</name>
    <dbReference type="NCBI Taxonomy" id="330214"/>
    <lineage>
        <taxon>Bacteria</taxon>
        <taxon>Pseudomonadati</taxon>
        <taxon>Nitrospirota</taxon>
        <taxon>Nitrospiria</taxon>
        <taxon>Nitrospirales</taxon>
        <taxon>Nitrospiraceae</taxon>
        <taxon>Nitrospira</taxon>
    </lineage>
</organism>
<accession>A0ABM8QYZ0</accession>
<dbReference type="EMBL" id="CAJNBJ010000002">
    <property type="protein sequence ID" value="CAE6724119.1"/>
    <property type="molecule type" value="Genomic_DNA"/>
</dbReference>
<gene>
    <name evidence="1" type="ORF">NSPZN2_100012</name>
</gene>
<protein>
    <recommendedName>
        <fullName evidence="3">Antitoxin Xre/MbcA/ParS-like toxin-binding domain-containing protein</fullName>
    </recommendedName>
</protein>
<evidence type="ECO:0000313" key="2">
    <source>
        <dbReference type="Proteomes" id="UP000675880"/>
    </source>
</evidence>
<proteinExistence type="predicted"/>
<name>A0ABM8QYZ0_9BACT</name>
<evidence type="ECO:0000313" key="1">
    <source>
        <dbReference type="EMBL" id="CAE6724119.1"/>
    </source>
</evidence>
<sequence>MKLANERVAARSVPIVKELDNLLSRLDRLSMAPGFEQQRRLAFMRALQVYAELGTQSPLSPLPEEVELADLLLYADFYPEDGQLTLIEQLRDVITEHIPEEERVWLDPLKHSYIDLVEVLPSQSGAQRRSLRSIGNGRVYEIPAESLDRTIDTGHMLLTRLVREPGDPESPLAVLAGPILLLSREDARTLYEQTADERREMEVVGGSFELGDWPEFAKRFGHILLRNFARMRFAALVEAVSEIRYRTPDGLPHWYVIALYEHHEFTFIAGGMAELEGWIEELPLQVKATAGSKKLRRFILRPKGTDTTATAQARVTVTATELYVECDSRERLDGIKHSLAATFGFSLHFRGETAQPPVRQVTREELSTQEPLTLVVSHEEDRALVNTFLETVYLEWADRESPVLGGETPRHVVKTPAGQAKVAGLIDEMERCDIGLLRSGVAAFDYNKLRAHVGLC</sequence>
<reference evidence="1 2" key="1">
    <citation type="submission" date="2021-02" db="EMBL/GenBank/DDBJ databases">
        <authorList>
            <person name="Han P."/>
        </authorList>
    </citation>
    <scope>NUCLEOTIDE SEQUENCE [LARGE SCALE GENOMIC DNA]</scope>
    <source>
        <strain evidence="1">Candidatus Nitrospira sp. ZN2</strain>
    </source>
</reference>
<dbReference type="RefSeq" id="WP_213041402.1">
    <property type="nucleotide sequence ID" value="NZ_CAJNBJ010000002.1"/>
</dbReference>
<comment type="caution">
    <text evidence="1">The sequence shown here is derived from an EMBL/GenBank/DDBJ whole genome shotgun (WGS) entry which is preliminary data.</text>
</comment>
<keyword evidence="2" id="KW-1185">Reference proteome</keyword>
<evidence type="ECO:0008006" key="3">
    <source>
        <dbReference type="Google" id="ProtNLM"/>
    </source>
</evidence>